<protein>
    <submittedName>
        <fullName evidence="1">AlpA family transcriptional regulator</fullName>
    </submittedName>
</protein>
<accession>A0A068Z9N5</accession>
<dbReference type="Proteomes" id="UP000042738">
    <property type="component" value="Chromosome"/>
</dbReference>
<organism evidence="1 2">
    <name type="scientific">Serratia symbiotica</name>
    <dbReference type="NCBI Taxonomy" id="138074"/>
    <lineage>
        <taxon>Bacteria</taxon>
        <taxon>Pseudomonadati</taxon>
        <taxon>Pseudomonadota</taxon>
        <taxon>Gammaproteobacteria</taxon>
        <taxon>Enterobacterales</taxon>
        <taxon>Yersiniaceae</taxon>
        <taxon>Serratia</taxon>
    </lineage>
</organism>
<reference evidence="1 2" key="1">
    <citation type="journal article" date="2014" name="Genome Announc.">
        <title>Whole-Genome Sequence of Serratia symbiotica Strain CWBI-2.3T, a Free-Living Symbiont of the Black Bean Aphid Aphis fabae.</title>
        <authorList>
            <person name="Foray V."/>
            <person name="Grigorescu A.S."/>
            <person name="Sabri A."/>
            <person name="Haubruge E."/>
            <person name="Lognay G."/>
            <person name="Francis F."/>
            <person name="Fauconnier M.L."/>
            <person name="Hance T."/>
            <person name="Thonart P."/>
        </authorList>
    </citation>
    <scope>NUCLEOTIDE SEQUENCE [LARGE SCALE GENOMIC DNA]</scope>
    <source>
        <strain evidence="1">CWBI-2.3</strain>
    </source>
</reference>
<dbReference type="PANTHER" id="PTHR36154">
    <property type="entry name" value="DNA-BINDING TRANSCRIPTIONAL ACTIVATOR ALPA"/>
    <property type="match status" value="1"/>
</dbReference>
<evidence type="ECO:0000313" key="2">
    <source>
        <dbReference type="Proteomes" id="UP000042738"/>
    </source>
</evidence>
<dbReference type="InterPro" id="IPR010260">
    <property type="entry name" value="AlpA"/>
</dbReference>
<dbReference type="InterPro" id="IPR052931">
    <property type="entry name" value="Prophage_regulatory_activator"/>
</dbReference>
<dbReference type="GeneID" id="93736442"/>
<name>A0A068Z9N5_9GAMM</name>
<evidence type="ECO:0000313" key="1">
    <source>
        <dbReference type="EMBL" id="QLH62885.1"/>
    </source>
</evidence>
<dbReference type="PANTHER" id="PTHR36154:SF1">
    <property type="entry name" value="DNA-BINDING TRANSCRIPTIONAL ACTIVATOR ALPA"/>
    <property type="match status" value="1"/>
</dbReference>
<dbReference type="Pfam" id="PF05930">
    <property type="entry name" value="Phage_AlpA"/>
    <property type="match status" value="1"/>
</dbReference>
<dbReference type="EMBL" id="CP050855">
    <property type="protein sequence ID" value="QLH62885.1"/>
    <property type="molecule type" value="Genomic_DNA"/>
</dbReference>
<dbReference type="AlphaFoldDB" id="A0A068Z9N5"/>
<dbReference type="STRING" id="138074.SYMBAF_230006"/>
<dbReference type="Gene3D" id="1.10.238.160">
    <property type="match status" value="1"/>
</dbReference>
<dbReference type="RefSeq" id="WP_040265238.1">
    <property type="nucleotide sequence ID" value="NZ_CP050855.1"/>
</dbReference>
<proteinExistence type="predicted"/>
<sequence length="68" mass="7908">MSERKENLIRLPEVIKRTGISKTTIYELINEKRFPSQVKIGARAIAFIESEIDEWIYKLINSSRNKAA</sequence>
<gene>
    <name evidence="1" type="ORF">SYMBAF_08000</name>
</gene>